<name>A0A914GXG3_GLORO</name>
<organism evidence="2 3">
    <name type="scientific">Globodera rostochiensis</name>
    <name type="common">Golden nematode worm</name>
    <name type="synonym">Heterodera rostochiensis</name>
    <dbReference type="NCBI Taxonomy" id="31243"/>
    <lineage>
        <taxon>Eukaryota</taxon>
        <taxon>Metazoa</taxon>
        <taxon>Ecdysozoa</taxon>
        <taxon>Nematoda</taxon>
        <taxon>Chromadorea</taxon>
        <taxon>Rhabditida</taxon>
        <taxon>Tylenchina</taxon>
        <taxon>Tylenchomorpha</taxon>
        <taxon>Tylenchoidea</taxon>
        <taxon>Heteroderidae</taxon>
        <taxon>Heteroderinae</taxon>
        <taxon>Globodera</taxon>
    </lineage>
</organism>
<accession>A0A914GXG3</accession>
<dbReference type="AlphaFoldDB" id="A0A914GXG3"/>
<protein>
    <submittedName>
        <fullName evidence="3">Uncharacterized protein</fullName>
    </submittedName>
</protein>
<feature type="signal peptide" evidence="1">
    <location>
        <begin position="1"/>
        <end position="18"/>
    </location>
</feature>
<dbReference type="Proteomes" id="UP000887572">
    <property type="component" value="Unplaced"/>
</dbReference>
<feature type="chain" id="PRO_5037869487" evidence="1">
    <location>
        <begin position="19"/>
        <end position="117"/>
    </location>
</feature>
<dbReference type="WBParaSite" id="Gr19_v10_g11659.t1">
    <property type="protein sequence ID" value="Gr19_v10_g11659.t1"/>
    <property type="gene ID" value="Gr19_v10_g11659"/>
</dbReference>
<evidence type="ECO:0000313" key="3">
    <source>
        <dbReference type="WBParaSite" id="Gr19_v10_g11659.t1"/>
    </source>
</evidence>
<reference evidence="3" key="1">
    <citation type="submission" date="2022-11" db="UniProtKB">
        <authorList>
            <consortium name="WormBaseParasite"/>
        </authorList>
    </citation>
    <scope>IDENTIFICATION</scope>
</reference>
<evidence type="ECO:0000256" key="1">
    <source>
        <dbReference type="SAM" id="SignalP"/>
    </source>
</evidence>
<keyword evidence="2" id="KW-1185">Reference proteome</keyword>
<proteinExistence type="predicted"/>
<sequence>MLPFIFCLALTAIVGIEGEDVFLDVLDVGNCRKAVKVYCPCGWARCVRTLGSCMHELSECCPSYYDIKCCAKKHRASNIAIRIKLSIARLYVATFDPSDGWTQRFIFAFYLGTNQTK</sequence>
<evidence type="ECO:0000313" key="2">
    <source>
        <dbReference type="Proteomes" id="UP000887572"/>
    </source>
</evidence>
<keyword evidence="1" id="KW-0732">Signal</keyword>